<evidence type="ECO:0000313" key="1">
    <source>
        <dbReference type="EMBL" id="PPK84365.1"/>
    </source>
</evidence>
<dbReference type="Proteomes" id="UP000237662">
    <property type="component" value="Unassembled WGS sequence"/>
</dbReference>
<dbReference type="SUPFAM" id="SSF49777">
    <property type="entry name" value="PEBP-like"/>
    <property type="match status" value="1"/>
</dbReference>
<dbReference type="OrthoDB" id="9797506at2"/>
<dbReference type="InterPro" id="IPR036610">
    <property type="entry name" value="PEBP-like_sf"/>
</dbReference>
<dbReference type="PANTHER" id="PTHR30289">
    <property type="entry name" value="UNCHARACTERIZED PROTEIN YBCL-RELATED"/>
    <property type="match status" value="1"/>
</dbReference>
<dbReference type="Pfam" id="PF01161">
    <property type="entry name" value="PBP"/>
    <property type="match status" value="1"/>
</dbReference>
<reference evidence="1 2" key="1">
    <citation type="submission" date="2018-02" db="EMBL/GenBank/DDBJ databases">
        <title>Genomic Encyclopedia of Archaeal and Bacterial Type Strains, Phase II (KMG-II): from individual species to whole genera.</title>
        <authorList>
            <person name="Goeker M."/>
        </authorList>
    </citation>
    <scope>NUCLEOTIDE SEQUENCE [LARGE SCALE GENOMIC DNA]</scope>
    <source>
        <strain evidence="1 2">DSM 29526</strain>
    </source>
</reference>
<dbReference type="Gene3D" id="3.90.280.10">
    <property type="entry name" value="PEBP-like"/>
    <property type="match status" value="1"/>
</dbReference>
<dbReference type="InterPro" id="IPR005247">
    <property type="entry name" value="YbhB_YbcL/LppC-like"/>
</dbReference>
<dbReference type="AlphaFoldDB" id="A0A2S6I0S4"/>
<sequence>MPGFTVMSNQFMGQLPKANVFDGMGAGGNNLSPDLTWKDAPSGTKSFLILVHDPDAPTPAGFTHWCAFNIPASVTSLPTGASSEGMPEGTIEGGNSYGTIGYGGACPPPGDAAHAYHLTLYALGTDTIDLPAGSPAEKVVFMATQHILGKTGLTAHYAR</sequence>
<gene>
    <name evidence="1" type="ORF">CLV84_4135</name>
</gene>
<dbReference type="InterPro" id="IPR008914">
    <property type="entry name" value="PEBP"/>
</dbReference>
<keyword evidence="2" id="KW-1185">Reference proteome</keyword>
<dbReference type="NCBIfam" id="TIGR00481">
    <property type="entry name" value="YbhB/YbcL family Raf kinase inhibitor-like protein"/>
    <property type="match status" value="1"/>
</dbReference>
<organism evidence="1 2">
    <name type="scientific">Neolewinella xylanilytica</name>
    <dbReference type="NCBI Taxonomy" id="1514080"/>
    <lineage>
        <taxon>Bacteria</taxon>
        <taxon>Pseudomonadati</taxon>
        <taxon>Bacteroidota</taxon>
        <taxon>Saprospiria</taxon>
        <taxon>Saprospirales</taxon>
        <taxon>Lewinellaceae</taxon>
        <taxon>Neolewinella</taxon>
    </lineage>
</organism>
<proteinExistence type="predicted"/>
<accession>A0A2S6I0S4</accession>
<dbReference type="RefSeq" id="WP_146088887.1">
    <property type="nucleotide sequence ID" value="NZ_PTJC01000008.1"/>
</dbReference>
<dbReference type="EMBL" id="PTJC01000008">
    <property type="protein sequence ID" value="PPK84365.1"/>
    <property type="molecule type" value="Genomic_DNA"/>
</dbReference>
<evidence type="ECO:0000313" key="2">
    <source>
        <dbReference type="Proteomes" id="UP000237662"/>
    </source>
</evidence>
<comment type="caution">
    <text evidence="1">The sequence shown here is derived from an EMBL/GenBank/DDBJ whole genome shotgun (WGS) entry which is preliminary data.</text>
</comment>
<protein>
    <submittedName>
        <fullName evidence="1">PBP family phospholipid-binding protein</fullName>
    </submittedName>
</protein>
<dbReference type="PANTHER" id="PTHR30289:SF1">
    <property type="entry name" value="PEBP (PHOSPHATIDYLETHANOLAMINE-BINDING PROTEIN) FAMILY PROTEIN"/>
    <property type="match status" value="1"/>
</dbReference>
<dbReference type="CDD" id="cd00865">
    <property type="entry name" value="PEBP_bact_arch"/>
    <property type="match status" value="1"/>
</dbReference>
<name>A0A2S6I0S4_9BACT</name>